<evidence type="ECO:0000259" key="3">
    <source>
        <dbReference type="PROSITE" id="PS50110"/>
    </source>
</evidence>
<dbReference type="PANTHER" id="PTHR43547:SF2">
    <property type="entry name" value="HYBRID SIGNAL TRANSDUCTION HISTIDINE KINASE C"/>
    <property type="match status" value="1"/>
</dbReference>
<protein>
    <submittedName>
        <fullName evidence="4">Response regulator</fullName>
    </submittedName>
</protein>
<dbReference type="Pfam" id="PF00072">
    <property type="entry name" value="Response_reg"/>
    <property type="match status" value="1"/>
</dbReference>
<name>A0A915YLQ1_9BACT</name>
<sequence length="121" mass="14008">MKERLLIIEDNNFMMALLKNIFEPQFNVCCMSNGYEALEWIHEGNIPNLIISDLRMPEMDGIEFLNNLKGSIFYRNIPLIMLSGVDKSGDRIQCLQMGADDFVVKPFNPEELIIRVEKLLK</sequence>
<reference evidence="4" key="1">
    <citation type="submission" date="2022-09" db="EMBL/GenBank/DDBJ databases">
        <title>Aureispira anguillicida sp. nov., isolated from Leptocephalus of Japanese eel Anguilla japonica.</title>
        <authorList>
            <person name="Yuasa K."/>
            <person name="Mekata T."/>
            <person name="Ikunari K."/>
        </authorList>
    </citation>
    <scope>NUCLEOTIDE SEQUENCE</scope>
    <source>
        <strain evidence="4">EL160426</strain>
    </source>
</reference>
<dbReference type="Gene3D" id="3.40.50.2300">
    <property type="match status" value="1"/>
</dbReference>
<evidence type="ECO:0000313" key="4">
    <source>
        <dbReference type="EMBL" id="BDS15542.1"/>
    </source>
</evidence>
<keyword evidence="5" id="KW-1185">Reference proteome</keyword>
<dbReference type="InterPro" id="IPR001789">
    <property type="entry name" value="Sig_transdc_resp-reg_receiver"/>
</dbReference>
<feature type="modified residue" description="4-aspartylphosphate" evidence="2">
    <location>
        <position position="53"/>
    </location>
</feature>
<dbReference type="KEGG" id="aup:AsAng_0063260"/>
<accession>A0A915YLQ1</accession>
<dbReference type="RefSeq" id="WP_264790685.1">
    <property type="nucleotide sequence ID" value="NZ_AP026867.1"/>
</dbReference>
<gene>
    <name evidence="4" type="ORF">AsAng_0063260</name>
</gene>
<dbReference type="Proteomes" id="UP001060919">
    <property type="component" value="Chromosome"/>
</dbReference>
<evidence type="ECO:0000256" key="2">
    <source>
        <dbReference type="PROSITE-ProRule" id="PRU00169"/>
    </source>
</evidence>
<keyword evidence="1 2" id="KW-0597">Phosphoprotein</keyword>
<dbReference type="InterPro" id="IPR011006">
    <property type="entry name" value="CheY-like_superfamily"/>
</dbReference>
<organism evidence="4 5">
    <name type="scientific">Aureispira anguillae</name>
    <dbReference type="NCBI Taxonomy" id="2864201"/>
    <lineage>
        <taxon>Bacteria</taxon>
        <taxon>Pseudomonadati</taxon>
        <taxon>Bacteroidota</taxon>
        <taxon>Saprospiria</taxon>
        <taxon>Saprospirales</taxon>
        <taxon>Saprospiraceae</taxon>
        <taxon>Aureispira</taxon>
    </lineage>
</organism>
<dbReference type="EMBL" id="AP026867">
    <property type="protein sequence ID" value="BDS15542.1"/>
    <property type="molecule type" value="Genomic_DNA"/>
</dbReference>
<proteinExistence type="predicted"/>
<dbReference type="SMART" id="SM00448">
    <property type="entry name" value="REC"/>
    <property type="match status" value="1"/>
</dbReference>
<dbReference type="PROSITE" id="PS50110">
    <property type="entry name" value="RESPONSE_REGULATORY"/>
    <property type="match status" value="1"/>
</dbReference>
<dbReference type="SUPFAM" id="SSF52172">
    <property type="entry name" value="CheY-like"/>
    <property type="match status" value="1"/>
</dbReference>
<dbReference type="PANTHER" id="PTHR43547">
    <property type="entry name" value="TWO-COMPONENT HISTIDINE KINASE"/>
    <property type="match status" value="1"/>
</dbReference>
<dbReference type="GO" id="GO:0000155">
    <property type="term" value="F:phosphorelay sensor kinase activity"/>
    <property type="evidence" value="ECO:0007669"/>
    <property type="project" value="TreeGrafter"/>
</dbReference>
<feature type="domain" description="Response regulatory" evidence="3">
    <location>
        <begin position="4"/>
        <end position="120"/>
    </location>
</feature>
<evidence type="ECO:0000256" key="1">
    <source>
        <dbReference type="ARBA" id="ARBA00022553"/>
    </source>
</evidence>
<dbReference type="AlphaFoldDB" id="A0A915YLQ1"/>
<evidence type="ECO:0000313" key="5">
    <source>
        <dbReference type="Proteomes" id="UP001060919"/>
    </source>
</evidence>